<evidence type="ECO:0000256" key="1">
    <source>
        <dbReference type="SAM" id="Phobius"/>
    </source>
</evidence>
<dbReference type="Proteomes" id="UP000177067">
    <property type="component" value="Unassembled WGS sequence"/>
</dbReference>
<gene>
    <name evidence="2" type="ORF">A2725_04250</name>
</gene>
<organism evidence="2 3">
    <name type="scientific">Candidatus Magasanikbacteria bacterium RIFCSPHIGHO2_01_FULL_33_34</name>
    <dbReference type="NCBI Taxonomy" id="1798671"/>
    <lineage>
        <taxon>Bacteria</taxon>
        <taxon>Candidatus Magasanikiibacteriota</taxon>
    </lineage>
</organism>
<accession>A0A1F6LHM8</accession>
<dbReference type="SUPFAM" id="SSF53067">
    <property type="entry name" value="Actin-like ATPase domain"/>
    <property type="match status" value="2"/>
</dbReference>
<evidence type="ECO:0000313" key="2">
    <source>
        <dbReference type="EMBL" id="OGH58930.1"/>
    </source>
</evidence>
<reference evidence="2 3" key="1">
    <citation type="journal article" date="2016" name="Nat. Commun.">
        <title>Thousands of microbial genomes shed light on interconnected biogeochemical processes in an aquifer system.</title>
        <authorList>
            <person name="Anantharaman K."/>
            <person name="Brown C.T."/>
            <person name="Hug L.A."/>
            <person name="Sharon I."/>
            <person name="Castelle C.J."/>
            <person name="Probst A.J."/>
            <person name="Thomas B.C."/>
            <person name="Singh A."/>
            <person name="Wilkins M.J."/>
            <person name="Karaoz U."/>
            <person name="Brodie E.L."/>
            <person name="Williams K.H."/>
            <person name="Hubbard S.S."/>
            <person name="Banfield J.F."/>
        </authorList>
    </citation>
    <scope>NUCLEOTIDE SEQUENCE [LARGE SCALE GENOMIC DNA]</scope>
</reference>
<dbReference type="Gene3D" id="3.30.1490.300">
    <property type="match status" value="1"/>
</dbReference>
<dbReference type="PANTHER" id="PTHR32432:SF3">
    <property type="entry name" value="ETHANOLAMINE UTILIZATION PROTEIN EUTJ"/>
    <property type="match status" value="1"/>
</dbReference>
<keyword evidence="1" id="KW-0812">Transmembrane</keyword>
<feature type="transmembrane region" description="Helical" evidence="1">
    <location>
        <begin position="382"/>
        <end position="402"/>
    </location>
</feature>
<evidence type="ECO:0000313" key="3">
    <source>
        <dbReference type="Proteomes" id="UP000177067"/>
    </source>
</evidence>
<sequence>MHKTSVGLDIADHTIEIIELAEENGNINVLNLGNFALSPNIVKNGIIENKEKLAEAIKKIFSSTKPAPITTKKIIFALPESQVYIHSFYLGVHDKKDRDELILQEIKSNVPIKANDLSFSYKIILESSEKTEIIAIVASQKVVKEWINFFKSIKIEVEVLDIETLAVLRGLFPNKIEKIFCVLDIGSRTSHIAIFGSLGLYYSFSSYVAGDSITKALSTSLDLKISEAESLKLKEGLLSNDKKIVEIIKNELNKLVKTLKESFDYVKVEKQKEVEEIVVIGGTSKLKGLLEFLKKELSQPISIGSVKIYDKRIPIIYVEAYGLALRGLDKKWEKSDLAFSLDIKKEKTRKNEIVITKENNKISQLFQLLKFEKIDKKIRNQILILVSVLFFGVVILLVVSSMK</sequence>
<proteinExistence type="predicted"/>
<dbReference type="Pfam" id="PF11104">
    <property type="entry name" value="PilM_2"/>
    <property type="match status" value="1"/>
</dbReference>
<evidence type="ECO:0008006" key="4">
    <source>
        <dbReference type="Google" id="ProtNLM"/>
    </source>
</evidence>
<dbReference type="CDD" id="cd24049">
    <property type="entry name" value="ASKHA_NBD_PilM"/>
    <property type="match status" value="1"/>
</dbReference>
<dbReference type="AlphaFoldDB" id="A0A1F6LHM8"/>
<dbReference type="PANTHER" id="PTHR32432">
    <property type="entry name" value="CELL DIVISION PROTEIN FTSA-RELATED"/>
    <property type="match status" value="1"/>
</dbReference>
<dbReference type="InterPro" id="IPR050696">
    <property type="entry name" value="FtsA/MreB"/>
</dbReference>
<dbReference type="InterPro" id="IPR005883">
    <property type="entry name" value="PilM"/>
</dbReference>
<dbReference type="Gene3D" id="3.30.420.40">
    <property type="match status" value="2"/>
</dbReference>
<protein>
    <recommendedName>
        <fullName evidence="4">SHS2 domain-containing protein</fullName>
    </recommendedName>
</protein>
<dbReference type="InterPro" id="IPR043129">
    <property type="entry name" value="ATPase_NBD"/>
</dbReference>
<dbReference type="EMBL" id="MFPS01000008">
    <property type="protein sequence ID" value="OGH58930.1"/>
    <property type="molecule type" value="Genomic_DNA"/>
</dbReference>
<keyword evidence="1" id="KW-0472">Membrane</keyword>
<keyword evidence="1" id="KW-1133">Transmembrane helix</keyword>
<name>A0A1F6LHM8_9BACT</name>
<comment type="caution">
    <text evidence="2">The sequence shown here is derived from an EMBL/GenBank/DDBJ whole genome shotgun (WGS) entry which is preliminary data.</text>
</comment>